<protein>
    <recommendedName>
        <fullName evidence="3 13">Arginase</fullName>
        <ecNumber evidence="2 13">3.5.3.1</ecNumber>
    </recommendedName>
</protein>
<evidence type="ECO:0000256" key="4">
    <source>
        <dbReference type="ARBA" id="ARBA00022436"/>
    </source>
</evidence>
<dbReference type="PANTHER" id="PTHR43782">
    <property type="entry name" value="ARGINASE"/>
    <property type="match status" value="1"/>
</dbReference>
<evidence type="ECO:0000256" key="2">
    <source>
        <dbReference type="ARBA" id="ARBA00012168"/>
    </source>
</evidence>
<reference evidence="14" key="1">
    <citation type="submission" date="2023-07" db="EMBL/GenBank/DDBJ databases">
        <title>Chromosome-level genome assembly of Artemia franciscana.</title>
        <authorList>
            <person name="Jo E."/>
        </authorList>
    </citation>
    <scope>NUCLEOTIDE SEQUENCE</scope>
    <source>
        <tissue evidence="14">Whole body</tissue>
    </source>
</reference>
<dbReference type="GO" id="GO:0000050">
    <property type="term" value="P:urea cycle"/>
    <property type="evidence" value="ECO:0007669"/>
    <property type="project" value="UniProtKB-KW"/>
</dbReference>
<keyword evidence="7 12" id="KW-0378">Hydrolase</keyword>
<dbReference type="Pfam" id="PF00491">
    <property type="entry name" value="Arginase"/>
    <property type="match status" value="1"/>
</dbReference>
<comment type="pathway">
    <text evidence="1 13">Nitrogen metabolism; urea cycle; L-ornithine and urea from L-arginine: step 1/1.</text>
</comment>
<gene>
    <name evidence="14" type="ORF">QYM36_017280</name>
</gene>
<feature type="binding site" evidence="10">
    <location>
        <position position="251"/>
    </location>
    <ligand>
        <name>Mn(2+)</name>
        <dbReference type="ChEBI" id="CHEBI:29035"/>
        <label>1</label>
    </ligand>
</feature>
<dbReference type="GO" id="GO:0030145">
    <property type="term" value="F:manganese ion binding"/>
    <property type="evidence" value="ECO:0007669"/>
    <property type="project" value="TreeGrafter"/>
</dbReference>
<dbReference type="GO" id="GO:0004053">
    <property type="term" value="F:arginase activity"/>
    <property type="evidence" value="ECO:0007669"/>
    <property type="project" value="UniProtKB-EC"/>
</dbReference>
<evidence type="ECO:0000256" key="5">
    <source>
        <dbReference type="ARBA" id="ARBA00022503"/>
    </source>
</evidence>
<evidence type="ECO:0000256" key="7">
    <source>
        <dbReference type="ARBA" id="ARBA00022801"/>
    </source>
</evidence>
<dbReference type="PIRSF" id="PIRSF036979">
    <property type="entry name" value="Arginase"/>
    <property type="match status" value="1"/>
</dbReference>
<evidence type="ECO:0000256" key="12">
    <source>
        <dbReference type="RuleBase" id="RU003684"/>
    </source>
</evidence>
<dbReference type="InterPro" id="IPR020855">
    <property type="entry name" value="Ureohydrolase_Mn_BS"/>
</dbReference>
<dbReference type="GO" id="GO:0010121">
    <property type="term" value="P:L-arginine catabolic process to proline via ornithine"/>
    <property type="evidence" value="ECO:0007669"/>
    <property type="project" value="UniProtKB-ARBA"/>
</dbReference>
<keyword evidence="8 10" id="KW-0464">Manganese</keyword>
<dbReference type="GO" id="GO:0005829">
    <property type="term" value="C:cytosol"/>
    <property type="evidence" value="ECO:0007669"/>
    <property type="project" value="TreeGrafter"/>
</dbReference>
<evidence type="ECO:0000256" key="10">
    <source>
        <dbReference type="PIRSR" id="PIRSR036979-1"/>
    </source>
</evidence>
<feature type="binding site" evidence="10">
    <location>
        <position position="146"/>
    </location>
    <ligand>
        <name>Mn(2+)</name>
        <dbReference type="ChEBI" id="CHEBI:29035"/>
        <label>1</label>
    </ligand>
</feature>
<evidence type="ECO:0000256" key="1">
    <source>
        <dbReference type="ARBA" id="ARBA00005098"/>
    </source>
</evidence>
<dbReference type="InterPro" id="IPR023696">
    <property type="entry name" value="Ureohydrolase_dom_sf"/>
</dbReference>
<dbReference type="PANTHER" id="PTHR43782:SF3">
    <property type="entry name" value="ARGINASE"/>
    <property type="match status" value="1"/>
</dbReference>
<dbReference type="NCBIfam" id="TIGR01229">
    <property type="entry name" value="rocF_arginase"/>
    <property type="match status" value="1"/>
</dbReference>
<evidence type="ECO:0000256" key="3">
    <source>
        <dbReference type="ARBA" id="ARBA00018123"/>
    </source>
</evidence>
<sequence>MNLCKIIMTVSKSSPYLGLILTKHLHIGVVGAAFEKGQSKKGTSLGPKVIRDSSVLKNLKDLGHQIEDFGDLTKSNAQIDKVTHSKVKNWHEVASYNKSVSDKVFQICQSNRKVLTLGGDHSIGAGTVHGHLTAYPDSCVIWVDAHADINTVKSTPSGNMHGMPLSFVLKELQDEPSSPEWNWVKNRLSAKNLAFIGLRDVDPEERKIINELGICSLSMEEVDLMGIKEAVQFALNMIDPLHRRPLHVSFDVDALDPVEAPSTGTTVRGGLRLREGMTLLETVNTTGRLSALDIVEVNPAIGNSEQVGQTVEAARRLVLAAFGNSRQGNS</sequence>
<dbReference type="EC" id="3.5.3.1" evidence="2 13"/>
<comment type="catalytic activity">
    <reaction evidence="9 13">
        <text>L-arginine + H2O = urea + L-ornithine</text>
        <dbReference type="Rhea" id="RHEA:20569"/>
        <dbReference type="ChEBI" id="CHEBI:15377"/>
        <dbReference type="ChEBI" id="CHEBI:16199"/>
        <dbReference type="ChEBI" id="CHEBI:32682"/>
        <dbReference type="ChEBI" id="CHEBI:46911"/>
        <dbReference type="EC" id="3.5.3.1"/>
    </reaction>
</comment>
<dbReference type="CDD" id="cd09989">
    <property type="entry name" value="Arginase"/>
    <property type="match status" value="1"/>
</dbReference>
<dbReference type="GO" id="GO:0005634">
    <property type="term" value="C:nucleus"/>
    <property type="evidence" value="ECO:0007669"/>
    <property type="project" value="TreeGrafter"/>
</dbReference>
<evidence type="ECO:0000256" key="9">
    <source>
        <dbReference type="ARBA" id="ARBA00047391"/>
    </source>
</evidence>
<dbReference type="InterPro" id="IPR006035">
    <property type="entry name" value="Ureohydrolase"/>
</dbReference>
<organism evidence="14 15">
    <name type="scientific">Artemia franciscana</name>
    <name type="common">Brine shrimp</name>
    <name type="synonym">Artemia sanfranciscana</name>
    <dbReference type="NCBI Taxonomy" id="6661"/>
    <lineage>
        <taxon>Eukaryota</taxon>
        <taxon>Metazoa</taxon>
        <taxon>Ecdysozoa</taxon>
        <taxon>Arthropoda</taxon>
        <taxon>Crustacea</taxon>
        <taxon>Branchiopoda</taxon>
        <taxon>Anostraca</taxon>
        <taxon>Artemiidae</taxon>
        <taxon>Artemia</taxon>
    </lineage>
</organism>
<evidence type="ECO:0000313" key="15">
    <source>
        <dbReference type="Proteomes" id="UP001187531"/>
    </source>
</evidence>
<evidence type="ECO:0000256" key="11">
    <source>
        <dbReference type="PROSITE-ProRule" id="PRU00742"/>
    </source>
</evidence>
<keyword evidence="5 13" id="KW-0056">Arginine metabolism</keyword>
<accession>A0AA88KX00</accession>
<dbReference type="PROSITE" id="PS01053">
    <property type="entry name" value="ARGINASE_1"/>
    <property type="match status" value="1"/>
</dbReference>
<feature type="binding site" evidence="10">
    <location>
        <position position="144"/>
    </location>
    <ligand>
        <name>Mn(2+)</name>
        <dbReference type="ChEBI" id="CHEBI:29035"/>
        <label>1</label>
    </ligand>
</feature>
<feature type="binding site" evidence="10">
    <location>
        <position position="121"/>
    </location>
    <ligand>
        <name>Mn(2+)</name>
        <dbReference type="ChEBI" id="CHEBI:29035"/>
        <label>1</label>
    </ligand>
</feature>
<evidence type="ECO:0000256" key="8">
    <source>
        <dbReference type="ARBA" id="ARBA00023211"/>
    </source>
</evidence>
<comment type="caution">
    <text evidence="14">The sequence shown here is derived from an EMBL/GenBank/DDBJ whole genome shotgun (WGS) entry which is preliminary data.</text>
</comment>
<dbReference type="AlphaFoldDB" id="A0AA88KX00"/>
<dbReference type="SUPFAM" id="SSF52768">
    <property type="entry name" value="Arginase/deacetylase"/>
    <property type="match status" value="1"/>
</dbReference>
<evidence type="ECO:0000256" key="13">
    <source>
        <dbReference type="RuleBase" id="RU361159"/>
    </source>
</evidence>
<dbReference type="Proteomes" id="UP001187531">
    <property type="component" value="Unassembled WGS sequence"/>
</dbReference>
<feature type="binding site" evidence="10">
    <location>
        <position position="148"/>
    </location>
    <ligand>
        <name>Mn(2+)</name>
        <dbReference type="ChEBI" id="CHEBI:29035"/>
        <label>1</label>
    </ligand>
</feature>
<name>A0AA88KX00_ARTSF</name>
<keyword evidence="15" id="KW-1185">Reference proteome</keyword>
<dbReference type="Gene3D" id="3.40.800.10">
    <property type="entry name" value="Ureohydrolase domain"/>
    <property type="match status" value="1"/>
</dbReference>
<dbReference type="EMBL" id="JAVRJZ010000021">
    <property type="protein sequence ID" value="KAK2705176.1"/>
    <property type="molecule type" value="Genomic_DNA"/>
</dbReference>
<dbReference type="PROSITE" id="PS51409">
    <property type="entry name" value="ARGINASE_2"/>
    <property type="match status" value="1"/>
</dbReference>
<keyword evidence="6 10" id="KW-0479">Metal-binding</keyword>
<comment type="similarity">
    <text evidence="11 12">Belongs to the arginase family.</text>
</comment>
<comment type="cofactor">
    <cofactor evidence="10 13">
        <name>Mn(2+)</name>
        <dbReference type="ChEBI" id="CHEBI:29035"/>
    </cofactor>
    <text evidence="10 13">Binds 2 manganese ions per subunit.</text>
</comment>
<dbReference type="FunFam" id="3.40.800.10:FF:000005">
    <property type="entry name" value="Arginase"/>
    <property type="match status" value="1"/>
</dbReference>
<dbReference type="InterPro" id="IPR014033">
    <property type="entry name" value="Arginase"/>
</dbReference>
<feature type="binding site" evidence="10">
    <location>
        <position position="253"/>
    </location>
    <ligand>
        <name>Mn(2+)</name>
        <dbReference type="ChEBI" id="CHEBI:29035"/>
        <label>1</label>
    </ligand>
</feature>
<evidence type="ECO:0000256" key="6">
    <source>
        <dbReference type="ARBA" id="ARBA00022723"/>
    </source>
</evidence>
<dbReference type="PRINTS" id="PR00116">
    <property type="entry name" value="ARGINASE"/>
</dbReference>
<keyword evidence="4 13" id="KW-0835">Urea cycle</keyword>
<evidence type="ECO:0000313" key="14">
    <source>
        <dbReference type="EMBL" id="KAK2705176.1"/>
    </source>
</evidence>
<proteinExistence type="inferred from homology"/>